<dbReference type="AlphaFoldDB" id="A0A9P1N4A2"/>
<comment type="caution">
    <text evidence="9">The sequence shown here is derived from an EMBL/GenBank/DDBJ whole genome shotgun (WGS) entry which is preliminary data.</text>
</comment>
<evidence type="ECO:0000313" key="9">
    <source>
        <dbReference type="EMBL" id="CAI5450775.1"/>
    </source>
</evidence>
<keyword evidence="10" id="KW-1185">Reference proteome</keyword>
<keyword evidence="5 8" id="KW-1133">Transmembrane helix</keyword>
<dbReference type="OrthoDB" id="1856718at2759"/>
<accession>A0A9P1N4A2</accession>
<feature type="transmembrane region" description="Helical" evidence="8">
    <location>
        <begin position="121"/>
        <end position="142"/>
    </location>
</feature>
<reference evidence="9" key="1">
    <citation type="submission" date="2022-11" db="EMBL/GenBank/DDBJ databases">
        <authorList>
            <person name="Kikuchi T."/>
        </authorList>
    </citation>
    <scope>NUCLEOTIDE SEQUENCE</scope>
    <source>
        <strain evidence="9">PS1010</strain>
    </source>
</reference>
<evidence type="ECO:0000256" key="3">
    <source>
        <dbReference type="ARBA" id="ARBA00022448"/>
    </source>
</evidence>
<feature type="transmembrane region" description="Helical" evidence="8">
    <location>
        <begin position="378"/>
        <end position="395"/>
    </location>
</feature>
<organism evidence="9 10">
    <name type="scientific">Caenorhabditis angaria</name>
    <dbReference type="NCBI Taxonomy" id="860376"/>
    <lineage>
        <taxon>Eukaryota</taxon>
        <taxon>Metazoa</taxon>
        <taxon>Ecdysozoa</taxon>
        <taxon>Nematoda</taxon>
        <taxon>Chromadorea</taxon>
        <taxon>Rhabditida</taxon>
        <taxon>Rhabditina</taxon>
        <taxon>Rhabditomorpha</taxon>
        <taxon>Rhabditoidea</taxon>
        <taxon>Rhabditidae</taxon>
        <taxon>Peloderinae</taxon>
        <taxon>Caenorhabditis</taxon>
    </lineage>
</organism>
<evidence type="ECO:0000256" key="8">
    <source>
        <dbReference type="SAM" id="Phobius"/>
    </source>
</evidence>
<comment type="subcellular location">
    <subcellularLocation>
        <location evidence="1">Membrane</location>
        <topology evidence="1">Multi-pass membrane protein</topology>
    </subcellularLocation>
</comment>
<dbReference type="InterPro" id="IPR002259">
    <property type="entry name" value="Eqnu_transpt"/>
</dbReference>
<feature type="transmembrane region" description="Helical" evidence="8">
    <location>
        <begin position="215"/>
        <end position="236"/>
    </location>
</feature>
<keyword evidence="6 8" id="KW-0472">Membrane</keyword>
<feature type="transmembrane region" description="Helical" evidence="8">
    <location>
        <begin position="449"/>
        <end position="472"/>
    </location>
</feature>
<feature type="transmembrane region" description="Helical" evidence="8">
    <location>
        <begin position="308"/>
        <end position="327"/>
    </location>
</feature>
<feature type="region of interest" description="Disordered" evidence="7">
    <location>
        <begin position="1"/>
        <end position="26"/>
    </location>
</feature>
<evidence type="ECO:0000256" key="5">
    <source>
        <dbReference type="ARBA" id="ARBA00022989"/>
    </source>
</evidence>
<evidence type="ECO:0000256" key="6">
    <source>
        <dbReference type="ARBA" id="ARBA00023136"/>
    </source>
</evidence>
<dbReference type="PRINTS" id="PR01130">
    <property type="entry name" value="DERENTRNSPRT"/>
</dbReference>
<feature type="transmembrane region" description="Helical" evidence="8">
    <location>
        <begin position="179"/>
        <end position="203"/>
    </location>
</feature>
<evidence type="ECO:0000313" key="10">
    <source>
        <dbReference type="Proteomes" id="UP001152747"/>
    </source>
</evidence>
<evidence type="ECO:0000256" key="7">
    <source>
        <dbReference type="SAM" id="MobiDB-lite"/>
    </source>
</evidence>
<dbReference type="Proteomes" id="UP001152747">
    <property type="component" value="Unassembled WGS sequence"/>
</dbReference>
<dbReference type="Pfam" id="PF01733">
    <property type="entry name" value="Nucleoside_tran"/>
    <property type="match status" value="1"/>
</dbReference>
<dbReference type="PIRSF" id="PIRSF016379">
    <property type="entry name" value="ENT"/>
    <property type="match status" value="1"/>
</dbReference>
<evidence type="ECO:0000256" key="2">
    <source>
        <dbReference type="ARBA" id="ARBA00007965"/>
    </source>
</evidence>
<dbReference type="GO" id="GO:0005337">
    <property type="term" value="F:nucleoside transmembrane transporter activity"/>
    <property type="evidence" value="ECO:0007669"/>
    <property type="project" value="InterPro"/>
</dbReference>
<keyword evidence="4 8" id="KW-0812">Transmembrane</keyword>
<feature type="transmembrane region" description="Helical" evidence="8">
    <location>
        <begin position="75"/>
        <end position="101"/>
    </location>
</feature>
<dbReference type="GO" id="GO:0005886">
    <property type="term" value="C:plasma membrane"/>
    <property type="evidence" value="ECO:0007669"/>
    <property type="project" value="TreeGrafter"/>
</dbReference>
<feature type="transmembrane region" description="Helical" evidence="8">
    <location>
        <begin position="154"/>
        <end position="173"/>
    </location>
</feature>
<feature type="compositionally biased region" description="Polar residues" evidence="7">
    <location>
        <begin position="1"/>
        <end position="18"/>
    </location>
</feature>
<evidence type="ECO:0000256" key="4">
    <source>
        <dbReference type="ARBA" id="ARBA00022692"/>
    </source>
</evidence>
<sequence length="478" mass="55200">MDISNSLSQSRTISNQETGSEEFESVTKNDYGLELDSEIQETSTISDVTLVKPIRSAEVIESPTKFEKPRDRLNIVFFIFFFFGCSSLVAWNMFITVSFDYYEAFKLQTSDGKSNWYSQNFQNAMTICAQLPSAIFCILSIFKDLRGNLPFRMQCSLLISGTVLLITMTLIYVETESWIPIFFVFTLFTVVVLNAAIGVFQNAMFGLVSTFPFKYTNAVIIGQNFNGILITLLSISSKLVSNNSQISAMIFFGIAVLMILACILLLMLVQKNEFYRRFGVLDKINSQRSIQENDQNFWQKIGHVFKKAGWQFFNIFWLFFVTLSIYPNITVYIRPKDPESFFISEKFYLDVVTFLNFNFFAFLGNLAANYVKFPGPKYIIIPVLLRFWFIFYFPFCNYNPEFRRFDVFFESTWLFIANLAFMSWTSGYLSSLIMMYAPRTCSDPQLQRLAGMISLVFLLLGIMSGLCFSWIIKLIVLN</sequence>
<name>A0A9P1N4A2_9PELO</name>
<feature type="transmembrane region" description="Helical" evidence="8">
    <location>
        <begin position="415"/>
        <end position="437"/>
    </location>
</feature>
<dbReference type="EMBL" id="CANHGI010000005">
    <property type="protein sequence ID" value="CAI5450775.1"/>
    <property type="molecule type" value="Genomic_DNA"/>
</dbReference>
<proteinExistence type="inferred from homology"/>
<feature type="transmembrane region" description="Helical" evidence="8">
    <location>
        <begin position="248"/>
        <end position="269"/>
    </location>
</feature>
<comment type="similarity">
    <text evidence="2">Belongs to the SLC29A/ENT transporter (TC 2.A.57) family.</text>
</comment>
<gene>
    <name evidence="9" type="ORF">CAMP_LOCUS13412</name>
</gene>
<evidence type="ECO:0000256" key="1">
    <source>
        <dbReference type="ARBA" id="ARBA00004141"/>
    </source>
</evidence>
<protein>
    <submittedName>
        <fullName evidence="9">Uncharacterized protein</fullName>
    </submittedName>
</protein>
<dbReference type="PANTHER" id="PTHR10332:SF85">
    <property type="entry name" value="EQUILIBRATIVE NUCLEOSIDE TRANSPORTER"/>
    <property type="match status" value="1"/>
</dbReference>
<keyword evidence="3" id="KW-0813">Transport</keyword>
<dbReference type="PANTHER" id="PTHR10332">
    <property type="entry name" value="EQUILIBRATIVE NUCLEOSIDE TRANSPORTER"/>
    <property type="match status" value="1"/>
</dbReference>
<feature type="transmembrane region" description="Helical" evidence="8">
    <location>
        <begin position="347"/>
        <end position="366"/>
    </location>
</feature>